<dbReference type="Proteomes" id="UP000253314">
    <property type="component" value="Unassembled WGS sequence"/>
</dbReference>
<gene>
    <name evidence="1" type="ORF">DS031_23195</name>
</gene>
<dbReference type="RefSeq" id="WP_113808517.1">
    <property type="nucleotide sequence ID" value="NZ_QOCW01000046.1"/>
</dbReference>
<dbReference type="OrthoDB" id="2361717at2"/>
<accession>A0A366XR81</accession>
<evidence type="ECO:0000313" key="2">
    <source>
        <dbReference type="Proteomes" id="UP000253314"/>
    </source>
</evidence>
<keyword evidence="2" id="KW-1185">Reference proteome</keyword>
<proteinExistence type="predicted"/>
<evidence type="ECO:0008006" key="3">
    <source>
        <dbReference type="Google" id="ProtNLM"/>
    </source>
</evidence>
<dbReference type="EMBL" id="QOCW01000046">
    <property type="protein sequence ID" value="RBW67279.1"/>
    <property type="molecule type" value="Genomic_DNA"/>
</dbReference>
<dbReference type="AlphaFoldDB" id="A0A366XR81"/>
<dbReference type="Pfam" id="PF17261">
    <property type="entry name" value="DUF5327"/>
    <property type="match status" value="1"/>
</dbReference>
<protein>
    <recommendedName>
        <fullName evidence="3">YwdI family protein</fullName>
    </recommendedName>
</protein>
<name>A0A366XR81_9BACI</name>
<dbReference type="InterPro" id="IPR035218">
    <property type="entry name" value="DUF5327"/>
</dbReference>
<sequence length="105" mass="11730">MKDIPISHLLKKMESELGKIKNEYYGGGDQKDIQAGLHALRTYCELLLETEAEGTSYQKPVSIMSTPKLSSASEVMMPPSFQKVEQLSTKKLNEEDANGDSLFDF</sequence>
<comment type="caution">
    <text evidence="1">The sequence shown here is derived from an EMBL/GenBank/DDBJ whole genome shotgun (WGS) entry which is preliminary data.</text>
</comment>
<evidence type="ECO:0000313" key="1">
    <source>
        <dbReference type="EMBL" id="RBW67279.1"/>
    </source>
</evidence>
<organism evidence="1 2">
    <name type="scientific">Bacillus taeanensis</name>
    <dbReference type="NCBI Taxonomy" id="273032"/>
    <lineage>
        <taxon>Bacteria</taxon>
        <taxon>Bacillati</taxon>
        <taxon>Bacillota</taxon>
        <taxon>Bacilli</taxon>
        <taxon>Bacillales</taxon>
        <taxon>Bacillaceae</taxon>
        <taxon>Bacillus</taxon>
    </lineage>
</organism>
<reference evidence="1 2" key="1">
    <citation type="submission" date="2018-07" db="EMBL/GenBank/DDBJ databases">
        <title>Lottiidibacillus patelloidae gen. nov., sp. nov., isolated from the intestinal tract of a marine limpet and the reclassification of B. taeanensis BH030017T, B. algicola KMM 3737T and B. hwajinpoensis SW-72T as genus Lottiidibacillus.</title>
        <authorList>
            <person name="Liu R."/>
            <person name="Huang Z."/>
        </authorList>
    </citation>
    <scope>NUCLEOTIDE SEQUENCE [LARGE SCALE GENOMIC DNA]</scope>
    <source>
        <strain evidence="1 2">BH030017</strain>
    </source>
</reference>